<name>A0A841Z0C5_9LIST</name>
<comment type="caution">
    <text evidence="1">The sequence shown here is derived from an EMBL/GenBank/DDBJ whole genome shotgun (WGS) entry which is preliminary data.</text>
</comment>
<dbReference type="EMBL" id="JAARQN010000020">
    <property type="protein sequence ID" value="MBC1459120.1"/>
    <property type="molecule type" value="Genomic_DNA"/>
</dbReference>
<gene>
    <name evidence="1" type="ORF">HB850_15275</name>
</gene>
<sequence length="194" mass="22367">MGQTFFTQLICNGDVKGSLAKRNLAANSQEDLAVLESYTSCKKTMYVLDEDYDKYDAVNVFDENDNPIAKIVKTNKLLEEIAMKTSEFKQAVEELGFDLAKVGHNSERWYILRKGNTVGLVIPLEYMVISTKYEAFSRLNISLRTALAELLFIYAATPLDEREPERKWYIKCPITGYYLNRDKDEDNRFVWTVS</sequence>
<dbReference type="RefSeq" id="WP_185390262.1">
    <property type="nucleotide sequence ID" value="NZ_JAARQN010000020.1"/>
</dbReference>
<protein>
    <submittedName>
        <fullName evidence="1">Uncharacterized protein</fullName>
    </submittedName>
</protein>
<accession>A0A841Z0C5</accession>
<organism evidence="1 2">
    <name type="scientific">Listeria newyorkensis</name>
    <dbReference type="NCBI Taxonomy" id="1497681"/>
    <lineage>
        <taxon>Bacteria</taxon>
        <taxon>Bacillati</taxon>
        <taxon>Bacillota</taxon>
        <taxon>Bacilli</taxon>
        <taxon>Bacillales</taxon>
        <taxon>Listeriaceae</taxon>
        <taxon>Listeria</taxon>
    </lineage>
</organism>
<reference evidence="1 2" key="1">
    <citation type="submission" date="2020-03" db="EMBL/GenBank/DDBJ databases">
        <title>Soil Listeria distribution.</title>
        <authorList>
            <person name="Liao J."/>
            <person name="Wiedmann M."/>
        </authorList>
    </citation>
    <scope>NUCLEOTIDE SEQUENCE [LARGE SCALE GENOMIC DNA]</scope>
    <source>
        <strain evidence="1 2">FSL L7-1614</strain>
    </source>
</reference>
<evidence type="ECO:0000313" key="2">
    <source>
        <dbReference type="Proteomes" id="UP000569903"/>
    </source>
</evidence>
<evidence type="ECO:0000313" key="1">
    <source>
        <dbReference type="EMBL" id="MBC1459120.1"/>
    </source>
</evidence>
<proteinExistence type="predicted"/>
<feature type="non-terminal residue" evidence="1">
    <location>
        <position position="194"/>
    </location>
</feature>
<dbReference type="AlphaFoldDB" id="A0A841Z0C5"/>
<dbReference type="Proteomes" id="UP000569903">
    <property type="component" value="Unassembled WGS sequence"/>
</dbReference>